<proteinExistence type="predicted"/>
<feature type="transmembrane region" description="Helical" evidence="1">
    <location>
        <begin position="396"/>
        <end position="414"/>
    </location>
</feature>
<feature type="transmembrane region" description="Helical" evidence="1">
    <location>
        <begin position="686"/>
        <end position="705"/>
    </location>
</feature>
<feature type="transmembrane region" description="Helical" evidence="1">
    <location>
        <begin position="782"/>
        <end position="799"/>
    </location>
</feature>
<feature type="transmembrane region" description="Helical" evidence="1">
    <location>
        <begin position="365"/>
        <end position="384"/>
    </location>
</feature>
<feature type="transmembrane region" description="Helical" evidence="1">
    <location>
        <begin position="717"/>
        <end position="736"/>
    </location>
</feature>
<evidence type="ECO:0000313" key="3">
    <source>
        <dbReference type="Proteomes" id="UP001275932"/>
    </source>
</evidence>
<feature type="transmembrane region" description="Helical" evidence="1">
    <location>
        <begin position="743"/>
        <end position="762"/>
    </location>
</feature>
<feature type="transmembrane region" description="Helical" evidence="1">
    <location>
        <begin position="806"/>
        <end position="826"/>
    </location>
</feature>
<feature type="transmembrane region" description="Helical" evidence="1">
    <location>
        <begin position="159"/>
        <end position="179"/>
    </location>
</feature>
<feature type="transmembrane region" description="Helical" evidence="1">
    <location>
        <begin position="442"/>
        <end position="460"/>
    </location>
</feature>
<feature type="transmembrane region" description="Helical" evidence="1">
    <location>
        <begin position="287"/>
        <end position="307"/>
    </location>
</feature>
<keyword evidence="1" id="KW-0472">Membrane</keyword>
<organism evidence="2 3">
    <name type="scientific">Intestinicryptomonas porci</name>
    <dbReference type="NCBI Taxonomy" id="2926320"/>
    <lineage>
        <taxon>Bacteria</taxon>
        <taxon>Pseudomonadati</taxon>
        <taxon>Verrucomicrobiota</taxon>
        <taxon>Opitutia</taxon>
        <taxon>Opitutales</taxon>
        <taxon>Intestinicryptomonaceae</taxon>
        <taxon>Intestinicryptomonas</taxon>
    </lineage>
</organism>
<sequence>MTDFQFNVFLLFAIAILILFFIKRISDLSSRIDSLQSSFNRLYQKVLKLEKERFNISKKEAANTSENPISKTAPTHKIESQIRAKFEPVSTENQTKNVEDFNVYSTLDTSSFDFGEKIKAFFEDYVASKIFLWLGGLALIFAGFFLAKYSIERGLLSPFMRICSAGGFSFILFIVSEYLKRKNESFCIISAILFASALAIAYGDFYAAGQYYGIISNKCSFWGSVAVSMAGFASVRRHGTSMIYLASFGALLAPAIFSTDNPSVLTLLAYLFVVSVLSIKISVSRNAVFQILFMLLGNMIWIFTVNLHILENSFADFKWLIWYIAVISYIFHWAGQRLVFSSLNKQYPKLFEIFENPDSGTLEWLISYAIMTAGLVVSFFDIAIFDLTNHYHSPMYNLALAYCLLASLAIYGSIKSSANAVISIMASLGTAVILLMCKDKSFLAELGLLCVCATSAFVYFKGKSFASLVLCVIGAVASFNGMSIDSAIAMGTLAIIYLLERKFNCCERKELVIATFNIVLMAFVANGELFKDGFILCLSGIIALNAVLFYLLKDDSFNFGIKTVVLLFSPFLTILILWHSLLLCNTLTSNLNDFERVSYIAILAFVSFIAYFYTRKDSRANKFFDFFILLFLAGGVFNFAGCLFARLLGEDWLFASKGIAISLMGIVALLGMIISKHLPSNAIRNASYFLILIMSLLSLANLAVARISGLYICGYPILNASIFDLLIPAILMIAFYKKVSQKVMRNITIAMAAILLFAFANVELKLCFADNFINNKASQIEFYSYSALWLAMGVALLILGKINISFRYLSLILILVAVSKIFIFDASNLDGILRVISFSMLGAVLIGVGYVYKRYILK</sequence>
<keyword evidence="3" id="KW-1185">Reference proteome</keyword>
<gene>
    <name evidence="2" type="ORF">MOX91_07720</name>
</gene>
<dbReference type="InterPro" id="IPR014600">
    <property type="entry name" value="UCP035905_mem"/>
</dbReference>
<feature type="transmembrane region" description="Helical" evidence="1">
    <location>
        <begin position="130"/>
        <end position="147"/>
    </location>
</feature>
<feature type="transmembrane region" description="Helical" evidence="1">
    <location>
        <begin position="511"/>
        <end position="527"/>
    </location>
</feature>
<feature type="transmembrane region" description="Helical" evidence="1">
    <location>
        <begin position="186"/>
        <end position="203"/>
    </location>
</feature>
<feature type="transmembrane region" description="Helical" evidence="1">
    <location>
        <begin position="319"/>
        <end position="335"/>
    </location>
</feature>
<reference evidence="2 3" key="1">
    <citation type="submission" date="2022-03" db="EMBL/GenBank/DDBJ databases">
        <title>Novel taxa within the pig intestine.</title>
        <authorList>
            <person name="Wylensek D."/>
            <person name="Bishof K."/>
            <person name="Afrizal A."/>
            <person name="Clavel T."/>
        </authorList>
    </citation>
    <scope>NUCLEOTIDE SEQUENCE [LARGE SCALE GENOMIC DNA]</scope>
    <source>
        <strain evidence="2 3">CLA-KB-P66</strain>
    </source>
</reference>
<dbReference type="PIRSF" id="PIRSF035905">
    <property type="entry name" value="UCP035905_mp"/>
    <property type="match status" value="1"/>
</dbReference>
<protein>
    <submittedName>
        <fullName evidence="2">DUF2339 domain-containing protein</fullName>
    </submittedName>
</protein>
<dbReference type="RefSeq" id="WP_370397513.1">
    <property type="nucleotide sequence ID" value="NZ_JALBUT010000009.1"/>
</dbReference>
<feature type="transmembrane region" description="Helical" evidence="1">
    <location>
        <begin position="626"/>
        <end position="648"/>
    </location>
</feature>
<dbReference type="InterPro" id="IPR019286">
    <property type="entry name" value="DUF2339_TM"/>
</dbReference>
<accession>A0ABU4WHM9</accession>
<dbReference type="PANTHER" id="PTHR38434">
    <property type="entry name" value="BLL2549 PROTEIN"/>
    <property type="match status" value="1"/>
</dbReference>
<feature type="transmembrane region" description="Helical" evidence="1">
    <location>
        <begin position="597"/>
        <end position="614"/>
    </location>
</feature>
<keyword evidence="1" id="KW-1133">Transmembrane helix</keyword>
<comment type="caution">
    <text evidence="2">The sequence shown here is derived from an EMBL/GenBank/DDBJ whole genome shotgun (WGS) entry which is preliminary data.</text>
</comment>
<dbReference type="Pfam" id="PF10101">
    <property type="entry name" value="DUF2339"/>
    <property type="match status" value="1"/>
</dbReference>
<evidence type="ECO:0000256" key="1">
    <source>
        <dbReference type="SAM" id="Phobius"/>
    </source>
</evidence>
<name>A0ABU4WHM9_9BACT</name>
<evidence type="ECO:0000313" key="2">
    <source>
        <dbReference type="EMBL" id="MDX8416060.1"/>
    </source>
</evidence>
<feature type="transmembrane region" description="Helical" evidence="1">
    <location>
        <begin position="241"/>
        <end position="257"/>
    </location>
</feature>
<dbReference type="Proteomes" id="UP001275932">
    <property type="component" value="Unassembled WGS sequence"/>
</dbReference>
<feature type="transmembrane region" description="Helical" evidence="1">
    <location>
        <begin position="832"/>
        <end position="852"/>
    </location>
</feature>
<feature type="transmembrane region" description="Helical" evidence="1">
    <location>
        <begin position="654"/>
        <end position="674"/>
    </location>
</feature>
<feature type="transmembrane region" description="Helical" evidence="1">
    <location>
        <begin position="564"/>
        <end position="582"/>
    </location>
</feature>
<feature type="transmembrane region" description="Helical" evidence="1">
    <location>
        <begin position="466"/>
        <end position="499"/>
    </location>
</feature>
<keyword evidence="1" id="KW-0812">Transmembrane</keyword>
<dbReference type="EMBL" id="JALBUT010000009">
    <property type="protein sequence ID" value="MDX8416060.1"/>
    <property type="molecule type" value="Genomic_DNA"/>
</dbReference>
<dbReference type="PANTHER" id="PTHR38434:SF1">
    <property type="entry name" value="BLL2549 PROTEIN"/>
    <property type="match status" value="1"/>
</dbReference>
<feature type="transmembrane region" description="Helical" evidence="1">
    <location>
        <begin position="533"/>
        <end position="552"/>
    </location>
</feature>
<feature type="transmembrane region" description="Helical" evidence="1">
    <location>
        <begin position="264"/>
        <end position="281"/>
    </location>
</feature>
<feature type="transmembrane region" description="Helical" evidence="1">
    <location>
        <begin position="6"/>
        <end position="22"/>
    </location>
</feature>